<dbReference type="PANTHER" id="PTHR23080:SF141">
    <property type="entry name" value="TRANSPOSASE HELIX-TURN-HELIX DOMAIN-CONTAINING PROTEIN"/>
    <property type="match status" value="1"/>
</dbReference>
<dbReference type="GO" id="GO:0046872">
    <property type="term" value="F:metal ion binding"/>
    <property type="evidence" value="ECO:0007669"/>
    <property type="project" value="UniProtKB-KW"/>
</dbReference>
<organism evidence="5 6">
    <name type="scientific">Aphis craccivora</name>
    <name type="common">Cowpea aphid</name>
    <dbReference type="NCBI Taxonomy" id="307492"/>
    <lineage>
        <taxon>Eukaryota</taxon>
        <taxon>Metazoa</taxon>
        <taxon>Ecdysozoa</taxon>
        <taxon>Arthropoda</taxon>
        <taxon>Hexapoda</taxon>
        <taxon>Insecta</taxon>
        <taxon>Pterygota</taxon>
        <taxon>Neoptera</taxon>
        <taxon>Paraneoptera</taxon>
        <taxon>Hemiptera</taxon>
        <taxon>Sternorrhyncha</taxon>
        <taxon>Aphidomorpha</taxon>
        <taxon>Aphidoidea</taxon>
        <taxon>Aphididae</taxon>
        <taxon>Aphidini</taxon>
        <taxon>Aphis</taxon>
        <taxon>Aphis</taxon>
    </lineage>
</organism>
<feature type="domain" description="Transposase Helix-turn-helix" evidence="4">
    <location>
        <begin position="1"/>
        <end position="39"/>
    </location>
</feature>
<keyword evidence="6" id="KW-1185">Reference proteome</keyword>
<dbReference type="Pfam" id="PF13359">
    <property type="entry name" value="DDE_Tnp_4"/>
    <property type="match status" value="1"/>
</dbReference>
<dbReference type="OrthoDB" id="6504129at2759"/>
<dbReference type="PANTHER" id="PTHR23080">
    <property type="entry name" value="THAP DOMAIN PROTEIN"/>
    <property type="match status" value="1"/>
</dbReference>
<dbReference type="InterPro" id="IPR027805">
    <property type="entry name" value="Transposase_HTH_dom"/>
</dbReference>
<comment type="caution">
    <text evidence="5">The sequence shown here is derived from an EMBL/GenBank/DDBJ whole genome shotgun (WGS) entry which is preliminary data.</text>
</comment>
<feature type="domain" description="DDE Tnp4" evidence="3">
    <location>
        <begin position="68"/>
        <end position="226"/>
    </location>
</feature>
<keyword evidence="2" id="KW-0479">Metal-binding</keyword>
<evidence type="ECO:0000256" key="2">
    <source>
        <dbReference type="ARBA" id="ARBA00022723"/>
    </source>
</evidence>
<dbReference type="EMBL" id="VUJU01016793">
    <property type="protein sequence ID" value="KAF0687602.1"/>
    <property type="molecule type" value="Genomic_DNA"/>
</dbReference>
<gene>
    <name evidence="5" type="ORF">FWK35_00038683</name>
</gene>
<dbReference type="Pfam" id="PF13613">
    <property type="entry name" value="HTH_Tnp_4"/>
    <property type="match status" value="1"/>
</dbReference>
<proteinExistence type="predicted"/>
<evidence type="ECO:0000256" key="1">
    <source>
        <dbReference type="ARBA" id="ARBA00001968"/>
    </source>
</evidence>
<dbReference type="AlphaFoldDB" id="A0A6G0VI04"/>
<accession>A0A6G0VI04</accession>
<evidence type="ECO:0000259" key="4">
    <source>
        <dbReference type="Pfam" id="PF13613"/>
    </source>
</evidence>
<sequence length="240" mass="27100">MKLKQNLSYSVLAILFQCSNSNCKKLITETICLLSVILKPMIPWPTKNEILCNLPKCFKNFESTRIIIDCIEIPIMKPKSLSASIITYSNYKSTYTAKFMTCVTPAGIISFISQGYGGRASDKFIFENSNVIDLLEENDAIMADKGFLIDSLCAKKHVKLFRPPFLRGKQQLTQTEALLNKSIASARVHIERVNQRIKIFNIFSKFPSSLLSKIDEIFLIACAIVNLSVPILNNNKFMTK</sequence>
<dbReference type="Proteomes" id="UP000478052">
    <property type="component" value="Unassembled WGS sequence"/>
</dbReference>
<protein>
    <submittedName>
        <fullName evidence="5">DDE Tnp4 domain-containing protein</fullName>
    </submittedName>
</protein>
<reference evidence="5 6" key="1">
    <citation type="submission" date="2019-08" db="EMBL/GenBank/DDBJ databases">
        <title>Whole genome of Aphis craccivora.</title>
        <authorList>
            <person name="Voronova N.V."/>
            <person name="Shulinski R.S."/>
            <person name="Bandarenka Y.V."/>
            <person name="Zhorov D.G."/>
            <person name="Warner D."/>
        </authorList>
    </citation>
    <scope>NUCLEOTIDE SEQUENCE [LARGE SCALE GENOMIC DNA]</scope>
    <source>
        <strain evidence="5">180601</strain>
        <tissue evidence="5">Whole Body</tissue>
    </source>
</reference>
<name>A0A6G0VI04_APHCR</name>
<dbReference type="InterPro" id="IPR027806">
    <property type="entry name" value="HARBI1_dom"/>
</dbReference>
<evidence type="ECO:0000313" key="6">
    <source>
        <dbReference type="Proteomes" id="UP000478052"/>
    </source>
</evidence>
<evidence type="ECO:0000313" key="5">
    <source>
        <dbReference type="EMBL" id="KAF0687602.1"/>
    </source>
</evidence>
<comment type="cofactor">
    <cofactor evidence="1">
        <name>a divalent metal cation</name>
        <dbReference type="ChEBI" id="CHEBI:60240"/>
    </cofactor>
</comment>
<evidence type="ECO:0000259" key="3">
    <source>
        <dbReference type="Pfam" id="PF13359"/>
    </source>
</evidence>